<evidence type="ECO:0000313" key="3">
    <source>
        <dbReference type="Proteomes" id="UP000677228"/>
    </source>
</evidence>
<reference evidence="1" key="1">
    <citation type="submission" date="2021-02" db="EMBL/GenBank/DDBJ databases">
        <authorList>
            <person name="Nowell W R."/>
        </authorList>
    </citation>
    <scope>NUCLEOTIDE SEQUENCE</scope>
</reference>
<sequence length="65" mass="7257">MSPLAQDLGDLILPHDYFGTHLGDRRGSVLDEYPVMAEYIASTGKTDDERRESGVTLAMESLMKR</sequence>
<protein>
    <submittedName>
        <fullName evidence="1">Uncharacterized protein</fullName>
    </submittedName>
</protein>
<evidence type="ECO:0000313" key="1">
    <source>
        <dbReference type="EMBL" id="CAF1634276.1"/>
    </source>
</evidence>
<organism evidence="1 3">
    <name type="scientific">Didymodactylos carnosus</name>
    <dbReference type="NCBI Taxonomy" id="1234261"/>
    <lineage>
        <taxon>Eukaryota</taxon>
        <taxon>Metazoa</taxon>
        <taxon>Spiralia</taxon>
        <taxon>Gnathifera</taxon>
        <taxon>Rotifera</taxon>
        <taxon>Eurotatoria</taxon>
        <taxon>Bdelloidea</taxon>
        <taxon>Philodinida</taxon>
        <taxon>Philodinidae</taxon>
        <taxon>Didymodactylos</taxon>
    </lineage>
</organism>
<dbReference type="Proteomes" id="UP000677228">
    <property type="component" value="Unassembled WGS sequence"/>
</dbReference>
<gene>
    <name evidence="1" type="ORF">OVA965_LOCUS43916</name>
    <name evidence="2" type="ORF">TMI583_LOCUS46377</name>
</gene>
<name>A0A8S2G6C7_9BILA</name>
<dbReference type="Proteomes" id="UP000682733">
    <property type="component" value="Unassembled WGS sequence"/>
</dbReference>
<dbReference type="EMBL" id="CAJNOK010060025">
    <property type="protein sequence ID" value="CAF1634276.1"/>
    <property type="molecule type" value="Genomic_DNA"/>
</dbReference>
<comment type="caution">
    <text evidence="1">The sequence shown here is derived from an EMBL/GenBank/DDBJ whole genome shotgun (WGS) entry which is preliminary data.</text>
</comment>
<evidence type="ECO:0000313" key="2">
    <source>
        <dbReference type="EMBL" id="CAF4463741.1"/>
    </source>
</evidence>
<dbReference type="AlphaFoldDB" id="A0A8S2G6C7"/>
<feature type="non-terminal residue" evidence="1">
    <location>
        <position position="65"/>
    </location>
</feature>
<accession>A0A8S2G6C7</accession>
<dbReference type="EMBL" id="CAJOBA010086018">
    <property type="protein sequence ID" value="CAF4463741.1"/>
    <property type="molecule type" value="Genomic_DNA"/>
</dbReference>
<proteinExistence type="predicted"/>